<dbReference type="SUPFAM" id="SSF51735">
    <property type="entry name" value="NAD(P)-binding Rossmann-fold domains"/>
    <property type="match status" value="1"/>
</dbReference>
<dbReference type="PANTHER" id="PTHR43205">
    <property type="entry name" value="PROSTAGLANDIN REDUCTASE"/>
    <property type="match status" value="1"/>
</dbReference>
<evidence type="ECO:0000256" key="3">
    <source>
        <dbReference type="ARBA" id="ARBA00023002"/>
    </source>
</evidence>
<dbReference type="InterPro" id="IPR041694">
    <property type="entry name" value="ADH_N_2"/>
</dbReference>
<evidence type="ECO:0000256" key="4">
    <source>
        <dbReference type="ARBA" id="ARBA00033119"/>
    </source>
</evidence>
<feature type="domain" description="Oxidoreductase N-terminal" evidence="8">
    <location>
        <begin position="33"/>
        <end position="98"/>
    </location>
</feature>
<dbReference type="InterPro" id="IPR036291">
    <property type="entry name" value="NAD(P)-bd_dom_sf"/>
</dbReference>
<dbReference type="InterPro" id="IPR045010">
    <property type="entry name" value="MDR_fam"/>
</dbReference>
<comment type="similarity">
    <text evidence="1">Belongs to the NADP-dependent oxidoreductase L4BD family.</text>
</comment>
<dbReference type="AlphaFoldDB" id="A6JDU6"/>
<keyword evidence="3" id="KW-0560">Oxidoreductase</keyword>
<dbReference type="Gene3D" id="3.90.180.10">
    <property type="entry name" value="Medium-chain alcohol dehydrogenases, catalytic domain"/>
    <property type="match status" value="1"/>
</dbReference>
<proteinExistence type="inferred from homology"/>
<sequence>MGRSYPLSLPLYMQISQETPSSQTYLETTLMHQRCKMNEETGADYLAPWQLAQVADGGGLGVIEESKHQKLAKGDFVTSFYWPWQTKAILDGNGLEKVDPQLVDGHLSYFLGAIGMPGLTSLIGVQEKGHVSAGSNQTMVVSGAAGACGSLAGQVKFAKIT</sequence>
<evidence type="ECO:0000313" key="9">
    <source>
        <dbReference type="EMBL" id="EDL81484.1"/>
    </source>
</evidence>
<comment type="catalytic activity">
    <reaction evidence="7">
        <text>13,14-dihydro-15-oxo-prostaglandin E1 + NADP(+) = 15-oxoprostaglandin E1 + NADPH + H(+)</text>
        <dbReference type="Rhea" id="RHEA:50584"/>
        <dbReference type="ChEBI" id="CHEBI:15378"/>
        <dbReference type="ChEBI" id="CHEBI:57401"/>
        <dbReference type="ChEBI" id="CHEBI:57783"/>
        <dbReference type="ChEBI" id="CHEBI:58349"/>
        <dbReference type="ChEBI" id="CHEBI:133408"/>
    </reaction>
    <physiologicalReaction direction="right-to-left" evidence="7">
        <dbReference type="Rhea" id="RHEA:50586"/>
    </physiologicalReaction>
</comment>
<dbReference type="Proteomes" id="UP000234681">
    <property type="component" value="Chromosome 6"/>
</dbReference>
<evidence type="ECO:0000313" key="10">
    <source>
        <dbReference type="Proteomes" id="UP000234681"/>
    </source>
</evidence>
<comment type="catalytic activity">
    <reaction evidence="5">
        <text>13,14-dihydro-15-oxo-prostaglandin F1alpha + NADP(+) = 15-oxoprostaglandin F1alpha + NADPH + H(+)</text>
        <dbReference type="Rhea" id="RHEA:50592"/>
        <dbReference type="ChEBI" id="CHEBI:15378"/>
        <dbReference type="ChEBI" id="CHEBI:57783"/>
        <dbReference type="ChEBI" id="CHEBI:58349"/>
        <dbReference type="ChEBI" id="CHEBI:79072"/>
        <dbReference type="ChEBI" id="CHEBI:133411"/>
    </reaction>
    <physiologicalReaction direction="right-to-left" evidence="5">
        <dbReference type="Rhea" id="RHEA:50594"/>
    </physiologicalReaction>
</comment>
<evidence type="ECO:0000256" key="7">
    <source>
        <dbReference type="ARBA" id="ARBA00049070"/>
    </source>
</evidence>
<dbReference type="GO" id="GO:0047522">
    <property type="term" value="F:15-oxoprostaglandin 13-reductase [NAD(P)+] activity"/>
    <property type="evidence" value="ECO:0007669"/>
    <property type="project" value="UniProtKB-EC"/>
</dbReference>
<evidence type="ECO:0000256" key="1">
    <source>
        <dbReference type="ARBA" id="ARBA00010460"/>
    </source>
</evidence>
<dbReference type="Pfam" id="PF16884">
    <property type="entry name" value="ADH_N_2"/>
    <property type="match status" value="1"/>
</dbReference>
<dbReference type="EMBL" id="CH473982">
    <property type="protein sequence ID" value="EDL81484.1"/>
    <property type="molecule type" value="Genomic_DNA"/>
</dbReference>
<dbReference type="PANTHER" id="PTHR43205:SF5">
    <property type="entry name" value="PROSTAGLANDIN REDUCTASE 2"/>
    <property type="match status" value="1"/>
</dbReference>
<accession>A6JDU6</accession>
<dbReference type="SUPFAM" id="SSF50129">
    <property type="entry name" value="GroES-like"/>
    <property type="match status" value="1"/>
</dbReference>
<dbReference type="Gene3D" id="3.40.50.720">
    <property type="entry name" value="NAD(P)-binding Rossmann-like Domain"/>
    <property type="match status" value="1"/>
</dbReference>
<dbReference type="InterPro" id="IPR011032">
    <property type="entry name" value="GroES-like_sf"/>
</dbReference>
<evidence type="ECO:0000256" key="5">
    <source>
        <dbReference type="ARBA" id="ARBA00047878"/>
    </source>
</evidence>
<evidence type="ECO:0000256" key="6">
    <source>
        <dbReference type="ARBA" id="ARBA00048290"/>
    </source>
</evidence>
<evidence type="ECO:0000259" key="8">
    <source>
        <dbReference type="Pfam" id="PF16884"/>
    </source>
</evidence>
<protein>
    <recommendedName>
        <fullName evidence="4">15-oxoprostaglandin 13-reductase</fullName>
        <ecNumber evidence="2">1.3.1.48</ecNumber>
    </recommendedName>
    <alternativeName>
        <fullName evidence="4">15-oxoprostaglandin 13-reductase</fullName>
    </alternativeName>
</protein>
<gene>
    <name evidence="9" type="primary">Zadh1</name>
    <name evidence="9" type="ORF">rCG_20970</name>
</gene>
<comment type="catalytic activity">
    <reaction evidence="6">
        <text>13,14-dihydro-15-oxo-PGF2alpha + NADP(+) = 15-oxoprostaglandin F2alpha + NADPH + H(+)</text>
        <dbReference type="Rhea" id="RHEA:50588"/>
        <dbReference type="ChEBI" id="CHEBI:15378"/>
        <dbReference type="ChEBI" id="CHEBI:57783"/>
        <dbReference type="ChEBI" id="CHEBI:58349"/>
        <dbReference type="ChEBI" id="CHEBI:133374"/>
        <dbReference type="ChEBI" id="CHEBI:133409"/>
    </reaction>
    <physiologicalReaction direction="right-to-left" evidence="6">
        <dbReference type="Rhea" id="RHEA:50590"/>
    </physiologicalReaction>
</comment>
<organism evidence="9 10">
    <name type="scientific">Rattus norvegicus</name>
    <name type="common">Rat</name>
    <dbReference type="NCBI Taxonomy" id="10116"/>
    <lineage>
        <taxon>Eukaryota</taxon>
        <taxon>Metazoa</taxon>
        <taxon>Chordata</taxon>
        <taxon>Craniata</taxon>
        <taxon>Vertebrata</taxon>
        <taxon>Euteleostomi</taxon>
        <taxon>Mammalia</taxon>
        <taxon>Eutheria</taxon>
        <taxon>Euarchontoglires</taxon>
        <taxon>Glires</taxon>
        <taxon>Rodentia</taxon>
        <taxon>Myomorpha</taxon>
        <taxon>Muroidea</taxon>
        <taxon>Muridae</taxon>
        <taxon>Murinae</taxon>
        <taxon>Rattus</taxon>
    </lineage>
</organism>
<name>A6JDU6_RAT</name>
<dbReference type="EC" id="1.3.1.48" evidence="2"/>
<evidence type="ECO:0000256" key="2">
    <source>
        <dbReference type="ARBA" id="ARBA00011981"/>
    </source>
</evidence>
<reference evidence="10" key="1">
    <citation type="submission" date="2005-09" db="EMBL/GenBank/DDBJ databases">
        <authorList>
            <person name="Mural R.J."/>
            <person name="Li P.W."/>
            <person name="Adams M.D."/>
            <person name="Amanatides P.G."/>
            <person name="Baden-Tillson H."/>
            <person name="Barnstead M."/>
            <person name="Chin S.H."/>
            <person name="Dew I."/>
            <person name="Evans C.A."/>
            <person name="Ferriera S."/>
            <person name="Flanigan M."/>
            <person name="Fosler C."/>
            <person name="Glodek A."/>
            <person name="Gu Z."/>
            <person name="Holt R.A."/>
            <person name="Jennings D."/>
            <person name="Kraft C.L."/>
            <person name="Lu F."/>
            <person name="Nguyen T."/>
            <person name="Nusskern D.R."/>
            <person name="Pfannkoch C.M."/>
            <person name="Sitter C."/>
            <person name="Sutton G.G."/>
            <person name="Venter J.C."/>
            <person name="Wang Z."/>
            <person name="Woodage T."/>
            <person name="Zheng X.H."/>
            <person name="Zhong F."/>
        </authorList>
    </citation>
    <scope>NUCLEOTIDE SEQUENCE [LARGE SCALE GENOMIC DNA]</scope>
    <source>
        <strain>BN</strain>
        <strain evidence="10">Sprague-Dawley</strain>
    </source>
</reference>